<proteinExistence type="inferred from homology"/>
<sequence length="205" mass="23378">MKEADNILEVAELQPDYMGFIFYDKTPRNFDAEMPQIPSAVKKTGVFVNAKIDDILKKIRKYDLKALQLHGNESPEFCGELNILLREVKIELIKVFSIGEDFDFKDIKAYEAVVDYFLFDTKGKNKGGNGTVFNWEILKEYPSEKPFFLSGGIGLEQLSAVKELQEHFRAKGKEDVLYAIDVNSKFEDKPGLKNVGKLKKLEVRG</sequence>
<dbReference type="OrthoDB" id="9786954at2"/>
<evidence type="ECO:0000313" key="12">
    <source>
        <dbReference type="Proteomes" id="UP000183945"/>
    </source>
</evidence>
<dbReference type="InterPro" id="IPR011060">
    <property type="entry name" value="RibuloseP-bd_barrel"/>
</dbReference>
<feature type="domain" description="N-(5'phosphoribosyl) anthranilate isomerase (PRAI)" evidence="10">
    <location>
        <begin position="3"/>
        <end position="201"/>
    </location>
</feature>
<evidence type="ECO:0000256" key="2">
    <source>
        <dbReference type="ARBA" id="ARBA00004664"/>
    </source>
</evidence>
<name>A0A1M5L0U7_SALEC</name>
<dbReference type="PANTHER" id="PTHR42894">
    <property type="entry name" value="N-(5'-PHOSPHORIBOSYL)ANTHRANILATE ISOMERASE"/>
    <property type="match status" value="1"/>
</dbReference>
<evidence type="ECO:0000256" key="5">
    <source>
        <dbReference type="ARBA" id="ARBA00022605"/>
    </source>
</evidence>
<dbReference type="SUPFAM" id="SSF51366">
    <property type="entry name" value="Ribulose-phoshate binding barrel"/>
    <property type="match status" value="1"/>
</dbReference>
<keyword evidence="5 9" id="KW-0028">Amino-acid biosynthesis</keyword>
<evidence type="ECO:0000256" key="9">
    <source>
        <dbReference type="HAMAP-Rule" id="MF_00135"/>
    </source>
</evidence>
<keyword evidence="7 9" id="KW-0057">Aromatic amino acid biosynthesis</keyword>
<dbReference type="InterPro" id="IPR044643">
    <property type="entry name" value="TrpF_fam"/>
</dbReference>
<dbReference type="GO" id="GO:0000162">
    <property type="term" value="P:L-tryptophan biosynthetic process"/>
    <property type="evidence" value="ECO:0007669"/>
    <property type="project" value="UniProtKB-UniRule"/>
</dbReference>
<organism evidence="11 12">
    <name type="scientific">Salegentibacter echinorum</name>
    <dbReference type="NCBI Taxonomy" id="1073325"/>
    <lineage>
        <taxon>Bacteria</taxon>
        <taxon>Pseudomonadati</taxon>
        <taxon>Bacteroidota</taxon>
        <taxon>Flavobacteriia</taxon>
        <taxon>Flavobacteriales</taxon>
        <taxon>Flavobacteriaceae</taxon>
        <taxon>Salegentibacter</taxon>
    </lineage>
</organism>
<keyword evidence="6 9" id="KW-0822">Tryptophan biosynthesis</keyword>
<comment type="pathway">
    <text evidence="2 9">Amino-acid biosynthesis; L-tryptophan biosynthesis; L-tryptophan from chorismate: step 3/5.</text>
</comment>
<protein>
    <recommendedName>
        <fullName evidence="4 9">N-(5'-phosphoribosyl)anthranilate isomerase</fullName>
        <shortName evidence="9">PRAI</shortName>
        <ecNumber evidence="3 9">5.3.1.24</ecNumber>
    </recommendedName>
</protein>
<keyword evidence="8 9" id="KW-0413">Isomerase</keyword>
<dbReference type="InterPro" id="IPR013785">
    <property type="entry name" value="Aldolase_TIM"/>
</dbReference>
<evidence type="ECO:0000256" key="3">
    <source>
        <dbReference type="ARBA" id="ARBA00012572"/>
    </source>
</evidence>
<evidence type="ECO:0000259" key="10">
    <source>
        <dbReference type="Pfam" id="PF00697"/>
    </source>
</evidence>
<dbReference type="AlphaFoldDB" id="A0A1M5L0U7"/>
<evidence type="ECO:0000256" key="4">
    <source>
        <dbReference type="ARBA" id="ARBA00022272"/>
    </source>
</evidence>
<reference evidence="12" key="1">
    <citation type="submission" date="2016-11" db="EMBL/GenBank/DDBJ databases">
        <authorList>
            <person name="Varghese N."/>
            <person name="Submissions S."/>
        </authorList>
    </citation>
    <scope>NUCLEOTIDE SEQUENCE [LARGE SCALE GENOMIC DNA]</scope>
    <source>
        <strain evidence="12">DSM 24579</strain>
    </source>
</reference>
<evidence type="ECO:0000256" key="1">
    <source>
        <dbReference type="ARBA" id="ARBA00001164"/>
    </source>
</evidence>
<dbReference type="CDD" id="cd00405">
    <property type="entry name" value="PRAI"/>
    <property type="match status" value="1"/>
</dbReference>
<keyword evidence="12" id="KW-1185">Reference proteome</keyword>
<dbReference type="STRING" id="1073325.SAMN05444483_11745"/>
<evidence type="ECO:0000256" key="7">
    <source>
        <dbReference type="ARBA" id="ARBA00023141"/>
    </source>
</evidence>
<gene>
    <name evidence="9" type="primary">trpF</name>
    <name evidence="11" type="ORF">SAMN05444483_11745</name>
</gene>
<dbReference type="UniPathway" id="UPA00035">
    <property type="reaction ID" value="UER00042"/>
</dbReference>
<dbReference type="EMBL" id="FQVT01000017">
    <property type="protein sequence ID" value="SHG58616.1"/>
    <property type="molecule type" value="Genomic_DNA"/>
</dbReference>
<comment type="similarity">
    <text evidence="9">Belongs to the TrpF family.</text>
</comment>
<evidence type="ECO:0000256" key="8">
    <source>
        <dbReference type="ARBA" id="ARBA00023235"/>
    </source>
</evidence>
<dbReference type="Proteomes" id="UP000183945">
    <property type="component" value="Unassembled WGS sequence"/>
</dbReference>
<dbReference type="PANTHER" id="PTHR42894:SF1">
    <property type="entry name" value="N-(5'-PHOSPHORIBOSYL)ANTHRANILATE ISOMERASE"/>
    <property type="match status" value="1"/>
</dbReference>
<dbReference type="InterPro" id="IPR001240">
    <property type="entry name" value="PRAI_dom"/>
</dbReference>
<dbReference type="GO" id="GO:0004640">
    <property type="term" value="F:phosphoribosylanthranilate isomerase activity"/>
    <property type="evidence" value="ECO:0007669"/>
    <property type="project" value="UniProtKB-UniRule"/>
</dbReference>
<evidence type="ECO:0000313" key="11">
    <source>
        <dbReference type="EMBL" id="SHG58616.1"/>
    </source>
</evidence>
<accession>A0A1M5L0U7</accession>
<dbReference type="Gene3D" id="3.20.20.70">
    <property type="entry name" value="Aldolase class I"/>
    <property type="match status" value="1"/>
</dbReference>
<evidence type="ECO:0000256" key="6">
    <source>
        <dbReference type="ARBA" id="ARBA00022822"/>
    </source>
</evidence>
<dbReference type="HAMAP" id="MF_00135">
    <property type="entry name" value="PRAI"/>
    <property type="match status" value="1"/>
</dbReference>
<dbReference type="EC" id="5.3.1.24" evidence="3 9"/>
<dbReference type="Pfam" id="PF00697">
    <property type="entry name" value="PRAI"/>
    <property type="match status" value="1"/>
</dbReference>
<comment type="catalytic activity">
    <reaction evidence="1 9">
        <text>N-(5-phospho-beta-D-ribosyl)anthranilate = 1-(2-carboxyphenylamino)-1-deoxy-D-ribulose 5-phosphate</text>
        <dbReference type="Rhea" id="RHEA:21540"/>
        <dbReference type="ChEBI" id="CHEBI:18277"/>
        <dbReference type="ChEBI" id="CHEBI:58613"/>
        <dbReference type="EC" id="5.3.1.24"/>
    </reaction>
</comment>